<feature type="region of interest" description="Disordered" evidence="6">
    <location>
        <begin position="796"/>
        <end position="844"/>
    </location>
</feature>
<dbReference type="InterPro" id="IPR052159">
    <property type="entry name" value="Competence_DNA_uptake"/>
</dbReference>
<dbReference type="Pfam" id="PF03772">
    <property type="entry name" value="Competence"/>
    <property type="match status" value="1"/>
</dbReference>
<dbReference type="InterPro" id="IPR004477">
    <property type="entry name" value="ComEC_N"/>
</dbReference>
<comment type="subcellular location">
    <subcellularLocation>
        <location evidence="1">Cell membrane</location>
        <topology evidence="1">Multi-pass membrane protein</topology>
    </subcellularLocation>
</comment>
<keyword evidence="10" id="KW-1185">Reference proteome</keyword>
<feature type="domain" description="Metallo-beta-lactamase" evidence="8">
    <location>
        <begin position="555"/>
        <end position="754"/>
    </location>
</feature>
<gene>
    <name evidence="9" type="ORF">JY651_24335</name>
</gene>
<dbReference type="EMBL" id="CP071090">
    <property type="protein sequence ID" value="QSQ27836.1"/>
    <property type="molecule type" value="Genomic_DNA"/>
</dbReference>
<keyword evidence="3 7" id="KW-0812">Transmembrane</keyword>
<dbReference type="CDD" id="cd07731">
    <property type="entry name" value="ComA-like_MBL-fold"/>
    <property type="match status" value="1"/>
</dbReference>
<evidence type="ECO:0000256" key="5">
    <source>
        <dbReference type="ARBA" id="ARBA00023136"/>
    </source>
</evidence>
<proteinExistence type="predicted"/>
<dbReference type="NCBIfam" id="TIGR00361">
    <property type="entry name" value="ComEC_Rec2"/>
    <property type="match status" value="1"/>
</dbReference>
<dbReference type="Pfam" id="PF00753">
    <property type="entry name" value="Lactamase_B"/>
    <property type="match status" value="1"/>
</dbReference>
<protein>
    <submittedName>
        <fullName evidence="9">DNA internalization-related competence protein ComEC/Rec2</fullName>
    </submittedName>
</protein>
<keyword evidence="4 7" id="KW-1133">Transmembrane helix</keyword>
<dbReference type="RefSeq" id="WP_206729350.1">
    <property type="nucleotide sequence ID" value="NZ_CP071090.1"/>
</dbReference>
<evidence type="ECO:0000313" key="9">
    <source>
        <dbReference type="EMBL" id="QSQ27836.1"/>
    </source>
</evidence>
<evidence type="ECO:0000313" key="10">
    <source>
        <dbReference type="Proteomes" id="UP000662747"/>
    </source>
</evidence>
<organism evidence="9 10">
    <name type="scientific">Pyxidicoccus parkwayensis</name>
    <dbReference type="NCBI Taxonomy" id="2813578"/>
    <lineage>
        <taxon>Bacteria</taxon>
        <taxon>Pseudomonadati</taxon>
        <taxon>Myxococcota</taxon>
        <taxon>Myxococcia</taxon>
        <taxon>Myxococcales</taxon>
        <taxon>Cystobacterineae</taxon>
        <taxon>Myxococcaceae</taxon>
        <taxon>Pyxidicoccus</taxon>
    </lineage>
</organism>
<keyword evidence="2" id="KW-1003">Cell membrane</keyword>
<dbReference type="PANTHER" id="PTHR30619:SF1">
    <property type="entry name" value="RECOMBINATION PROTEIN 2"/>
    <property type="match status" value="1"/>
</dbReference>
<evidence type="ECO:0000256" key="2">
    <source>
        <dbReference type="ARBA" id="ARBA00022475"/>
    </source>
</evidence>
<dbReference type="SMART" id="SM00849">
    <property type="entry name" value="Lactamase_B"/>
    <property type="match status" value="1"/>
</dbReference>
<feature type="transmembrane region" description="Helical" evidence="7">
    <location>
        <begin position="497"/>
        <end position="515"/>
    </location>
</feature>
<dbReference type="PANTHER" id="PTHR30619">
    <property type="entry name" value="DNA INTERNALIZATION/COMPETENCE PROTEIN COMEC/REC2"/>
    <property type="match status" value="1"/>
</dbReference>
<dbReference type="InterPro" id="IPR001279">
    <property type="entry name" value="Metallo-B-lactamas"/>
</dbReference>
<dbReference type="NCBIfam" id="TIGR00360">
    <property type="entry name" value="ComEC_N-term"/>
    <property type="match status" value="1"/>
</dbReference>
<evidence type="ECO:0000256" key="3">
    <source>
        <dbReference type="ARBA" id="ARBA00022692"/>
    </source>
</evidence>
<feature type="transmembrane region" description="Helical" evidence="7">
    <location>
        <begin position="522"/>
        <end position="541"/>
    </location>
</feature>
<keyword evidence="5 7" id="KW-0472">Membrane</keyword>
<dbReference type="InterPro" id="IPR025405">
    <property type="entry name" value="DUF4131"/>
</dbReference>
<evidence type="ECO:0000256" key="6">
    <source>
        <dbReference type="SAM" id="MobiDB-lite"/>
    </source>
</evidence>
<feature type="transmembrane region" description="Helical" evidence="7">
    <location>
        <begin position="336"/>
        <end position="354"/>
    </location>
</feature>
<dbReference type="InterPro" id="IPR036866">
    <property type="entry name" value="RibonucZ/Hydroxyglut_hydro"/>
</dbReference>
<evidence type="ECO:0000256" key="4">
    <source>
        <dbReference type="ARBA" id="ARBA00022989"/>
    </source>
</evidence>
<sequence length="844" mass="88420">MDRHAWRDVGSRPLFFPALSFTLGALCAPATLIGPLPFLVSGALLGALALALARLPGAHLAVLGALWSAGAGLACWEAGVEVPPALMSGGPAVLEGEAERVERFDGATRVRVAVARAGVPDGSLESARFRVSLSLRGTPMELLPGQRMRVEARLSPEVPPGNPGEKDFGVARRRQGVAFTGGADASRVLVLSPAPGWRSALEATRARLAVAVHAVAPSKDAAALFLTLAAGQRAELDDTWEEAFSRAGLAHVLSVSGLHVAALALMTLALLRRGLVRAGARWRKLDARRVAAPAAVPFVWAYVLFTGNQPPAVRSAVMATVVLLGLALWRRADGLNGLAAAAVVLVAWAPSSVMDLSLRLSFLAVLGLVLLSPPLREAIPLAPPNPQEPRRLRRWWGQARESVAQTLSASAAATLSGLPVVAAAFGRVSLAGLVSNIVALPLCGLLTGLAAGGAALFVVAPVLATPVLWAGAWASELLLAITRFFAAVPLAAVEVPALGGLAATLYAAGLLTWALGTGRWRLGGWLAPVAVVGTVLAPKLLPEPGLRITFLSVGQGDSVVLSSRGHHALVDGGGVPGGMDTGERFVVPFLKQAGISRLDLAVLSHPHPDHALGLASALKHVPTERLWMPAGDGDGPLSRQVVAAARDAHVEGVEAGHPSLRLGEATLEVLGPPGPLERELLEGANDRSVVLRVRHGDVTVLLPGDVEADGEAELIGQLDAVTVMKAPHHGSRTSSTEAMLAKTRPRHVVFCVGRRNRYGFPHPEVEARYRAVGSECWRTDLDGAVTVESDGKDVRLVPHLPREPSTEDARVAVGEERPHPSNDDFRGSRPPGVDRRAEEFARPR</sequence>
<evidence type="ECO:0000256" key="7">
    <source>
        <dbReference type="SAM" id="Phobius"/>
    </source>
</evidence>
<evidence type="ECO:0000259" key="8">
    <source>
        <dbReference type="SMART" id="SM00849"/>
    </source>
</evidence>
<dbReference type="Proteomes" id="UP000662747">
    <property type="component" value="Chromosome"/>
</dbReference>
<feature type="transmembrane region" description="Helical" evidence="7">
    <location>
        <begin position="290"/>
        <end position="306"/>
    </location>
</feature>
<dbReference type="SUPFAM" id="SSF56281">
    <property type="entry name" value="Metallo-hydrolase/oxidoreductase"/>
    <property type="match status" value="1"/>
</dbReference>
<dbReference type="InterPro" id="IPR004797">
    <property type="entry name" value="Competence_ComEC/Rec2"/>
</dbReference>
<name>A0ABX7PBI3_9BACT</name>
<dbReference type="Pfam" id="PF13567">
    <property type="entry name" value="DUF4131"/>
    <property type="match status" value="1"/>
</dbReference>
<dbReference type="Gene3D" id="3.60.15.10">
    <property type="entry name" value="Ribonuclease Z/Hydroxyacylglutathione hydrolase-like"/>
    <property type="match status" value="1"/>
</dbReference>
<accession>A0ABX7PBI3</accession>
<feature type="transmembrane region" description="Helical" evidence="7">
    <location>
        <begin position="312"/>
        <end position="329"/>
    </location>
</feature>
<dbReference type="InterPro" id="IPR035681">
    <property type="entry name" value="ComA-like_MBL"/>
</dbReference>
<reference evidence="9 10" key="1">
    <citation type="submission" date="2021-02" db="EMBL/GenBank/DDBJ databases">
        <title>De Novo genome assembly of isolated myxobacteria.</title>
        <authorList>
            <person name="Stevens D.C."/>
        </authorList>
    </citation>
    <scope>NUCLEOTIDE SEQUENCE [LARGE SCALE GENOMIC DNA]</scope>
    <source>
        <strain evidence="10">SCPEA02</strain>
    </source>
</reference>
<feature type="transmembrane region" description="Helical" evidence="7">
    <location>
        <begin position="249"/>
        <end position="270"/>
    </location>
</feature>
<evidence type="ECO:0000256" key="1">
    <source>
        <dbReference type="ARBA" id="ARBA00004651"/>
    </source>
</evidence>